<dbReference type="Gene3D" id="2.40.10.10">
    <property type="entry name" value="Trypsin-like serine proteases"/>
    <property type="match status" value="1"/>
</dbReference>
<feature type="domain" description="Peptidase S1" evidence="3">
    <location>
        <begin position="11"/>
        <end position="109"/>
    </location>
</feature>
<dbReference type="InterPro" id="IPR043504">
    <property type="entry name" value="Peptidase_S1_PA_chymotrypsin"/>
</dbReference>
<dbReference type="InterPro" id="IPR050430">
    <property type="entry name" value="Peptidase_S1"/>
</dbReference>
<evidence type="ECO:0000313" key="4">
    <source>
        <dbReference type="EMBL" id="KAL3664416.1"/>
    </source>
</evidence>
<organism evidence="4 5">
    <name type="scientific">Phytophthora oleae</name>
    <dbReference type="NCBI Taxonomy" id="2107226"/>
    <lineage>
        <taxon>Eukaryota</taxon>
        <taxon>Sar</taxon>
        <taxon>Stramenopiles</taxon>
        <taxon>Oomycota</taxon>
        <taxon>Peronosporomycetes</taxon>
        <taxon>Peronosporales</taxon>
        <taxon>Peronosporaceae</taxon>
        <taxon>Phytophthora</taxon>
    </lineage>
</organism>
<dbReference type="EMBL" id="JBIMZQ010000024">
    <property type="protein sequence ID" value="KAL3664416.1"/>
    <property type="molecule type" value="Genomic_DNA"/>
</dbReference>
<keyword evidence="2" id="KW-1015">Disulfide bond</keyword>
<comment type="caution">
    <text evidence="4">The sequence shown here is derived from an EMBL/GenBank/DDBJ whole genome shotgun (WGS) entry which is preliminary data.</text>
</comment>
<sequence length="109" mass="11542">MTISATMGSVVKAVSSYTIHPYYNADTHENDVAVVKLQTAVTIKGIRLAKADGSDNNVGAAANVWGWGVTESRETSIVLEKVSLKIISNTDCSPYYAGDSIITKGMVCA</sequence>
<dbReference type="Proteomes" id="UP001632037">
    <property type="component" value="Unassembled WGS sequence"/>
</dbReference>
<dbReference type="PANTHER" id="PTHR24276">
    <property type="entry name" value="POLYSERASE-RELATED"/>
    <property type="match status" value="1"/>
</dbReference>
<dbReference type="AlphaFoldDB" id="A0ABD3FDC0"/>
<dbReference type="SUPFAM" id="SSF50494">
    <property type="entry name" value="Trypsin-like serine proteases"/>
    <property type="match status" value="1"/>
</dbReference>
<name>A0ABD3FDC0_9STRA</name>
<protein>
    <recommendedName>
        <fullName evidence="3">Peptidase S1 domain-containing protein</fullName>
    </recommendedName>
</protein>
<proteinExistence type="predicted"/>
<dbReference type="PANTHER" id="PTHR24276:SF91">
    <property type="entry name" value="AT26814P-RELATED"/>
    <property type="match status" value="1"/>
</dbReference>
<reference evidence="4 5" key="1">
    <citation type="submission" date="2024-09" db="EMBL/GenBank/DDBJ databases">
        <title>Genome sequencing and assembly of Phytophthora oleae, isolate VK10A, causative agent of rot of olive drupes.</title>
        <authorList>
            <person name="Conti Taguali S."/>
            <person name="Riolo M."/>
            <person name="La Spada F."/>
            <person name="Cacciola S.O."/>
            <person name="Dionisio G."/>
        </authorList>
    </citation>
    <scope>NUCLEOTIDE SEQUENCE [LARGE SCALE GENOMIC DNA]</scope>
    <source>
        <strain evidence="4 5">VK10A</strain>
    </source>
</reference>
<keyword evidence="5" id="KW-1185">Reference proteome</keyword>
<dbReference type="Pfam" id="PF00089">
    <property type="entry name" value="Trypsin"/>
    <property type="match status" value="1"/>
</dbReference>
<evidence type="ECO:0000256" key="2">
    <source>
        <dbReference type="ARBA" id="ARBA00023157"/>
    </source>
</evidence>
<evidence type="ECO:0000313" key="5">
    <source>
        <dbReference type="Proteomes" id="UP001632037"/>
    </source>
</evidence>
<dbReference type="InterPro" id="IPR009003">
    <property type="entry name" value="Peptidase_S1_PA"/>
</dbReference>
<accession>A0ABD3FDC0</accession>
<evidence type="ECO:0000256" key="1">
    <source>
        <dbReference type="ARBA" id="ARBA00023026"/>
    </source>
</evidence>
<dbReference type="InterPro" id="IPR001254">
    <property type="entry name" value="Trypsin_dom"/>
</dbReference>
<keyword evidence="1" id="KW-0843">Virulence</keyword>
<evidence type="ECO:0000259" key="3">
    <source>
        <dbReference type="Pfam" id="PF00089"/>
    </source>
</evidence>
<gene>
    <name evidence="4" type="ORF">V7S43_010739</name>
</gene>